<dbReference type="EMBL" id="QGNW01000019">
    <property type="protein sequence ID" value="RVX14908.1"/>
    <property type="molecule type" value="Genomic_DNA"/>
</dbReference>
<keyword evidence="8" id="KW-1133">Transmembrane helix</keyword>
<evidence type="ECO:0000313" key="10">
    <source>
        <dbReference type="Proteomes" id="UP000288805"/>
    </source>
</evidence>
<keyword evidence="8" id="KW-0812">Transmembrane</keyword>
<feature type="transmembrane region" description="Helical" evidence="8">
    <location>
        <begin position="12"/>
        <end position="28"/>
    </location>
</feature>
<gene>
    <name evidence="9" type="primary">CYP82A3_22</name>
    <name evidence="9" type="ORF">CK203_007784</name>
</gene>
<reference evidence="9 10" key="1">
    <citation type="journal article" date="2018" name="PLoS Genet.">
        <title>Population sequencing reveals clonal diversity and ancestral inbreeding in the grapevine cultivar Chardonnay.</title>
        <authorList>
            <person name="Roach M.J."/>
            <person name="Johnson D.L."/>
            <person name="Bohlmann J."/>
            <person name="van Vuuren H.J."/>
            <person name="Jones S.J."/>
            <person name="Pretorius I.S."/>
            <person name="Schmidt S.A."/>
            <person name="Borneman A.R."/>
        </authorList>
    </citation>
    <scope>NUCLEOTIDE SEQUENCE [LARGE SCALE GENOMIC DNA]</scope>
    <source>
        <strain evidence="10">cv. Chardonnay</strain>
        <tissue evidence="9">Leaf</tissue>
    </source>
</reference>
<keyword evidence="4 6" id="KW-0408">Iron</keyword>
<evidence type="ECO:0000256" key="1">
    <source>
        <dbReference type="ARBA" id="ARBA00022617"/>
    </source>
</evidence>
<evidence type="ECO:0000256" key="5">
    <source>
        <dbReference type="ARBA" id="ARBA00023033"/>
    </source>
</evidence>
<dbReference type="GO" id="GO:0004497">
    <property type="term" value="F:monooxygenase activity"/>
    <property type="evidence" value="ECO:0007669"/>
    <property type="project" value="UniProtKB-KW"/>
</dbReference>
<evidence type="ECO:0000256" key="8">
    <source>
        <dbReference type="SAM" id="Phobius"/>
    </source>
</evidence>
<comment type="similarity">
    <text evidence="7">Belongs to the cytochrome P450 family.</text>
</comment>
<dbReference type="GO" id="GO:0005506">
    <property type="term" value="F:iron ion binding"/>
    <property type="evidence" value="ECO:0007669"/>
    <property type="project" value="InterPro"/>
</dbReference>
<evidence type="ECO:0000256" key="2">
    <source>
        <dbReference type="ARBA" id="ARBA00022723"/>
    </source>
</evidence>
<name>A0A438K161_VITVI</name>
<dbReference type="FunFam" id="1.10.630.10:FF:000157">
    <property type="entry name" value="Uncharacterized protein"/>
    <property type="match status" value="1"/>
</dbReference>
<dbReference type="Proteomes" id="UP000288805">
    <property type="component" value="Unassembled WGS sequence"/>
</dbReference>
<keyword evidence="2 6" id="KW-0479">Metal-binding</keyword>
<dbReference type="GO" id="GO:0020037">
    <property type="term" value="F:heme binding"/>
    <property type="evidence" value="ECO:0007669"/>
    <property type="project" value="InterPro"/>
</dbReference>
<dbReference type="PRINTS" id="PR00463">
    <property type="entry name" value="EP450I"/>
</dbReference>
<evidence type="ECO:0000313" key="9">
    <source>
        <dbReference type="EMBL" id="RVX14908.1"/>
    </source>
</evidence>
<dbReference type="InterPro" id="IPR002401">
    <property type="entry name" value="Cyt_P450_E_grp-I"/>
</dbReference>
<dbReference type="PROSITE" id="PS00086">
    <property type="entry name" value="CYTOCHROME_P450"/>
    <property type="match status" value="1"/>
</dbReference>
<comment type="caution">
    <text evidence="9">The sequence shown here is derived from an EMBL/GenBank/DDBJ whole genome shotgun (WGS) entry which is preliminary data.</text>
</comment>
<dbReference type="InterPro" id="IPR017972">
    <property type="entry name" value="Cyt_P450_CS"/>
</dbReference>
<sequence length="470" mass="52485">MDFLLQCLNPVMVGAFAILVLSYHLLLWRSGAGKSRMAPEASGSWPIIGHLHLLGGSKNLPHLLFGTMADKYGPVFSIRLGLKRAVVVSSWEMAKECFTTHDLALASRPEVVAAKYLGYNYAMFAFSPHGAYWREVRTIQALAEKKSEAGVVLVDMKQWFGHLSLNVILKMVVGKRYFGYAAESKEKEAQQCQKAIREFFPMKKTAKELDGIAQEWLEEHRRRKDSGEADGDQDFMDVMLSILGATDPNGYDADTINKATSLILIAGGTDTTSITLTWAISLLLNNPHVLRKAQEELDTHVGKERLVNEMDISKLVYLQAIVKETLRLYPAAPLSGQRQFIQDSILGGYHIPKGTRLLLNLTKIQRDPRVWLNPTEFQPSRFLTTYKDVDVKGKHFVLTPFGGGRRICPGAAFALQVLPLTLANFLHKFQLSTPSNSPIDMSKSFGITNIKSTPLEVLISPRLASYNLYE</sequence>
<dbReference type="InterPro" id="IPR036396">
    <property type="entry name" value="Cyt_P450_sf"/>
</dbReference>
<protein>
    <submittedName>
        <fullName evidence="9">Cytochrome P450 82A3</fullName>
    </submittedName>
</protein>
<dbReference type="GO" id="GO:0016705">
    <property type="term" value="F:oxidoreductase activity, acting on paired donors, with incorporation or reduction of molecular oxygen"/>
    <property type="evidence" value="ECO:0007669"/>
    <property type="project" value="InterPro"/>
</dbReference>
<dbReference type="Pfam" id="PF00067">
    <property type="entry name" value="p450"/>
    <property type="match status" value="1"/>
</dbReference>
<evidence type="ECO:0000256" key="4">
    <source>
        <dbReference type="ARBA" id="ARBA00023004"/>
    </source>
</evidence>
<organism evidence="9 10">
    <name type="scientific">Vitis vinifera</name>
    <name type="common">Grape</name>
    <dbReference type="NCBI Taxonomy" id="29760"/>
    <lineage>
        <taxon>Eukaryota</taxon>
        <taxon>Viridiplantae</taxon>
        <taxon>Streptophyta</taxon>
        <taxon>Embryophyta</taxon>
        <taxon>Tracheophyta</taxon>
        <taxon>Spermatophyta</taxon>
        <taxon>Magnoliopsida</taxon>
        <taxon>eudicotyledons</taxon>
        <taxon>Gunneridae</taxon>
        <taxon>Pentapetalae</taxon>
        <taxon>rosids</taxon>
        <taxon>Vitales</taxon>
        <taxon>Vitaceae</taxon>
        <taxon>Viteae</taxon>
        <taxon>Vitis</taxon>
    </lineage>
</organism>
<evidence type="ECO:0000256" key="6">
    <source>
        <dbReference type="PIRSR" id="PIRSR602401-1"/>
    </source>
</evidence>
<keyword evidence="1 6" id="KW-0349">Heme</keyword>
<dbReference type="InterPro" id="IPR050651">
    <property type="entry name" value="Plant_Cytochrome_P450_Monoox"/>
</dbReference>
<keyword evidence="5 7" id="KW-0503">Monooxygenase</keyword>
<dbReference type="InterPro" id="IPR001128">
    <property type="entry name" value="Cyt_P450"/>
</dbReference>
<evidence type="ECO:0000256" key="7">
    <source>
        <dbReference type="RuleBase" id="RU000461"/>
    </source>
</evidence>
<keyword evidence="8" id="KW-0472">Membrane</keyword>
<dbReference type="PANTHER" id="PTHR47947">
    <property type="entry name" value="CYTOCHROME P450 82C3-RELATED"/>
    <property type="match status" value="1"/>
</dbReference>
<dbReference type="AlphaFoldDB" id="A0A438K161"/>
<dbReference type="PANTHER" id="PTHR47947:SF39">
    <property type="entry name" value="CYTOCHROME P450"/>
    <property type="match status" value="1"/>
</dbReference>
<dbReference type="Gene3D" id="1.10.630.10">
    <property type="entry name" value="Cytochrome P450"/>
    <property type="match status" value="1"/>
</dbReference>
<evidence type="ECO:0000256" key="3">
    <source>
        <dbReference type="ARBA" id="ARBA00023002"/>
    </source>
</evidence>
<comment type="cofactor">
    <cofactor evidence="6">
        <name>heme</name>
        <dbReference type="ChEBI" id="CHEBI:30413"/>
    </cofactor>
</comment>
<dbReference type="SUPFAM" id="SSF48264">
    <property type="entry name" value="Cytochrome P450"/>
    <property type="match status" value="1"/>
</dbReference>
<proteinExistence type="inferred from homology"/>
<accession>A0A438K161</accession>
<feature type="binding site" description="axial binding residue" evidence="6">
    <location>
        <position position="408"/>
    </location>
    <ligand>
        <name>heme</name>
        <dbReference type="ChEBI" id="CHEBI:30413"/>
    </ligand>
    <ligandPart>
        <name>Fe</name>
        <dbReference type="ChEBI" id="CHEBI:18248"/>
    </ligandPart>
</feature>
<dbReference type="PRINTS" id="PR00385">
    <property type="entry name" value="P450"/>
</dbReference>
<keyword evidence="3 7" id="KW-0560">Oxidoreductase</keyword>